<protein>
    <submittedName>
        <fullName evidence="1">Uncharacterized protein</fullName>
    </submittedName>
</protein>
<sequence>MRVYIFYGHNWQDLRRISFYTLFQLTQGNIFQSLKFDISKELKKRNLMVRTYKQFINQHSSKTEFNHNNIQNRVRYYQNQNIQYKYKVQLQSVLNSQRISSNKSQQLTLSYQKYGGINDQQYGFILIVFNIIKIWMIQYKQLSSIQERIEFDELKDFKDIMRQKSTSVFELIQNNDDNKTYMNYYEND</sequence>
<evidence type="ECO:0000313" key="1">
    <source>
        <dbReference type="EMBL" id="CAD8065992.1"/>
    </source>
</evidence>
<proteinExistence type="predicted"/>
<reference evidence="1" key="1">
    <citation type="submission" date="2021-01" db="EMBL/GenBank/DDBJ databases">
        <authorList>
            <consortium name="Genoscope - CEA"/>
            <person name="William W."/>
        </authorList>
    </citation>
    <scope>NUCLEOTIDE SEQUENCE</scope>
</reference>
<keyword evidence="2" id="KW-1185">Reference proteome</keyword>
<gene>
    <name evidence="1" type="ORF">PPRIM_AZ9-3.1.T0380214</name>
</gene>
<evidence type="ECO:0000313" key="2">
    <source>
        <dbReference type="Proteomes" id="UP000688137"/>
    </source>
</evidence>
<dbReference type="AlphaFoldDB" id="A0A8S1LIV3"/>
<organism evidence="1 2">
    <name type="scientific">Paramecium primaurelia</name>
    <dbReference type="NCBI Taxonomy" id="5886"/>
    <lineage>
        <taxon>Eukaryota</taxon>
        <taxon>Sar</taxon>
        <taxon>Alveolata</taxon>
        <taxon>Ciliophora</taxon>
        <taxon>Intramacronucleata</taxon>
        <taxon>Oligohymenophorea</taxon>
        <taxon>Peniculida</taxon>
        <taxon>Parameciidae</taxon>
        <taxon>Paramecium</taxon>
    </lineage>
</organism>
<dbReference type="EMBL" id="CAJJDM010000037">
    <property type="protein sequence ID" value="CAD8065992.1"/>
    <property type="molecule type" value="Genomic_DNA"/>
</dbReference>
<comment type="caution">
    <text evidence="1">The sequence shown here is derived from an EMBL/GenBank/DDBJ whole genome shotgun (WGS) entry which is preliminary data.</text>
</comment>
<name>A0A8S1LIV3_PARPR</name>
<dbReference type="Proteomes" id="UP000688137">
    <property type="component" value="Unassembled WGS sequence"/>
</dbReference>
<accession>A0A8S1LIV3</accession>